<feature type="domain" description="FMN-binding" evidence="2">
    <location>
        <begin position="92"/>
        <end position="160"/>
    </location>
</feature>
<name>A0A4R1QWG7_9FIRM</name>
<dbReference type="GO" id="GO:0010181">
    <property type="term" value="F:FMN binding"/>
    <property type="evidence" value="ECO:0007669"/>
    <property type="project" value="InterPro"/>
</dbReference>
<dbReference type="AlphaFoldDB" id="A0A4R1QWG7"/>
<keyword evidence="1" id="KW-0812">Transmembrane</keyword>
<dbReference type="GO" id="GO:0016020">
    <property type="term" value="C:membrane"/>
    <property type="evidence" value="ECO:0007669"/>
    <property type="project" value="InterPro"/>
</dbReference>
<sequence length="164" mass="18018">MLTVLCLLSKGSTSKERLVSKMNKRNKRKVSGKKIVIYTIVFVVFLAFACLAVYLKNVSDYKQAVKSIAFGEIDVSEAADGVYIGECNVNFIYAKVEVTVHAGKIENINILEHKNESGESAEVVVDKIVEEQRIDVDEVSGATNSSIVLKKAVENALEQAYAAR</sequence>
<evidence type="ECO:0000313" key="4">
    <source>
        <dbReference type="Proteomes" id="UP000295718"/>
    </source>
</evidence>
<reference evidence="3 4" key="1">
    <citation type="submission" date="2019-03" db="EMBL/GenBank/DDBJ databases">
        <title>Genomic Encyclopedia of Type Strains, Phase IV (KMG-IV): sequencing the most valuable type-strain genomes for metagenomic binning, comparative biology and taxonomic classification.</title>
        <authorList>
            <person name="Goeker M."/>
        </authorList>
    </citation>
    <scope>NUCLEOTIDE SEQUENCE [LARGE SCALE GENOMIC DNA]</scope>
    <source>
        <strain evidence="3 4">DSM 100556</strain>
    </source>
</reference>
<keyword evidence="1" id="KW-0472">Membrane</keyword>
<dbReference type="Proteomes" id="UP000295718">
    <property type="component" value="Unassembled WGS sequence"/>
</dbReference>
<evidence type="ECO:0000259" key="2">
    <source>
        <dbReference type="SMART" id="SM00900"/>
    </source>
</evidence>
<protein>
    <submittedName>
        <fullName evidence="3">Uncharacterized protein with FMN-binding domain</fullName>
    </submittedName>
</protein>
<dbReference type="Pfam" id="PF04205">
    <property type="entry name" value="FMN_bind"/>
    <property type="match status" value="1"/>
</dbReference>
<organism evidence="3 4">
    <name type="scientific">Kineothrix alysoides</name>
    <dbReference type="NCBI Taxonomy" id="1469948"/>
    <lineage>
        <taxon>Bacteria</taxon>
        <taxon>Bacillati</taxon>
        <taxon>Bacillota</taxon>
        <taxon>Clostridia</taxon>
        <taxon>Lachnospirales</taxon>
        <taxon>Lachnospiraceae</taxon>
        <taxon>Kineothrix</taxon>
    </lineage>
</organism>
<dbReference type="SMART" id="SM00900">
    <property type="entry name" value="FMN_bind"/>
    <property type="match status" value="1"/>
</dbReference>
<dbReference type="STRING" id="1469948.GCA_000732725_03912"/>
<gene>
    <name evidence="3" type="ORF">EDD76_108226</name>
</gene>
<dbReference type="InterPro" id="IPR007329">
    <property type="entry name" value="FMN-bd"/>
</dbReference>
<evidence type="ECO:0000256" key="1">
    <source>
        <dbReference type="SAM" id="Phobius"/>
    </source>
</evidence>
<feature type="transmembrane region" description="Helical" evidence="1">
    <location>
        <begin position="35"/>
        <end position="55"/>
    </location>
</feature>
<comment type="caution">
    <text evidence="3">The sequence shown here is derived from an EMBL/GenBank/DDBJ whole genome shotgun (WGS) entry which is preliminary data.</text>
</comment>
<evidence type="ECO:0000313" key="3">
    <source>
        <dbReference type="EMBL" id="TCL57691.1"/>
    </source>
</evidence>
<dbReference type="EMBL" id="SLUO01000008">
    <property type="protein sequence ID" value="TCL57691.1"/>
    <property type="molecule type" value="Genomic_DNA"/>
</dbReference>
<keyword evidence="4" id="KW-1185">Reference proteome</keyword>
<keyword evidence="1" id="KW-1133">Transmembrane helix</keyword>
<dbReference type="Gene3D" id="3.90.1010.20">
    <property type="match status" value="1"/>
</dbReference>
<proteinExistence type="predicted"/>
<accession>A0A4R1QWG7</accession>